<evidence type="ECO:0000256" key="1">
    <source>
        <dbReference type="SAM" id="MobiDB-lite"/>
    </source>
</evidence>
<gene>
    <name evidence="2" type="ORF">KGM_206396</name>
</gene>
<dbReference type="InParanoid" id="A0A212EQT2"/>
<comment type="caution">
    <text evidence="2">The sequence shown here is derived from an EMBL/GenBank/DDBJ whole genome shotgun (WGS) entry which is preliminary data.</text>
</comment>
<evidence type="ECO:0000313" key="3">
    <source>
        <dbReference type="Proteomes" id="UP000007151"/>
    </source>
</evidence>
<sequence length="137" mass="15594">MRFLRRLLRSRIRARVTSHDDTAIRCEGSLQTRCTRPPPPPPPPAKHQPAAVTLQYQNISIAGSQKPRHSQRKWTGSGRGSDVTQLIQSYRECLVFECRKICIRYKNNGDGAGIPLRVYIETGASREPDRRIHGYTL</sequence>
<dbReference type="Proteomes" id="UP000007151">
    <property type="component" value="Unassembled WGS sequence"/>
</dbReference>
<dbReference type="KEGG" id="dpl:KGM_206396"/>
<keyword evidence="3" id="KW-1185">Reference proteome</keyword>
<dbReference type="AlphaFoldDB" id="A0A212EQT2"/>
<evidence type="ECO:0000313" key="2">
    <source>
        <dbReference type="EMBL" id="OWR43835.1"/>
    </source>
</evidence>
<dbReference type="EMBL" id="AGBW02013246">
    <property type="protein sequence ID" value="OWR43835.1"/>
    <property type="molecule type" value="Genomic_DNA"/>
</dbReference>
<protein>
    <submittedName>
        <fullName evidence="2">Uncharacterized protein</fullName>
    </submittedName>
</protein>
<feature type="region of interest" description="Disordered" evidence="1">
    <location>
        <begin position="62"/>
        <end position="81"/>
    </location>
</feature>
<organism evidence="2 3">
    <name type="scientific">Danaus plexippus plexippus</name>
    <dbReference type="NCBI Taxonomy" id="278856"/>
    <lineage>
        <taxon>Eukaryota</taxon>
        <taxon>Metazoa</taxon>
        <taxon>Ecdysozoa</taxon>
        <taxon>Arthropoda</taxon>
        <taxon>Hexapoda</taxon>
        <taxon>Insecta</taxon>
        <taxon>Pterygota</taxon>
        <taxon>Neoptera</taxon>
        <taxon>Endopterygota</taxon>
        <taxon>Lepidoptera</taxon>
        <taxon>Glossata</taxon>
        <taxon>Ditrysia</taxon>
        <taxon>Papilionoidea</taxon>
        <taxon>Nymphalidae</taxon>
        <taxon>Danainae</taxon>
        <taxon>Danaini</taxon>
        <taxon>Danaina</taxon>
        <taxon>Danaus</taxon>
        <taxon>Danaus</taxon>
    </lineage>
</organism>
<accession>A0A212EQT2</accession>
<name>A0A212EQT2_DANPL</name>
<reference evidence="2 3" key="1">
    <citation type="journal article" date="2011" name="Cell">
        <title>The monarch butterfly genome yields insights into long-distance migration.</title>
        <authorList>
            <person name="Zhan S."/>
            <person name="Merlin C."/>
            <person name="Boore J.L."/>
            <person name="Reppert S.M."/>
        </authorList>
    </citation>
    <scope>NUCLEOTIDE SEQUENCE [LARGE SCALE GENOMIC DNA]</scope>
    <source>
        <strain evidence="2">F-2</strain>
    </source>
</reference>
<proteinExistence type="predicted"/>